<dbReference type="EMBL" id="ASPP01046642">
    <property type="protein sequence ID" value="ETN98455.1"/>
    <property type="molecule type" value="Genomic_DNA"/>
</dbReference>
<dbReference type="GO" id="GO:0051082">
    <property type="term" value="F:unfolded protein binding"/>
    <property type="evidence" value="ECO:0007669"/>
    <property type="project" value="InterPro"/>
</dbReference>
<dbReference type="PRINTS" id="PR00304">
    <property type="entry name" value="TCOMPLEXTCP1"/>
</dbReference>
<dbReference type="InterPro" id="IPR002194">
    <property type="entry name" value="Chaperonin_TCP-1_CS"/>
</dbReference>
<proteinExistence type="inferred from homology"/>
<evidence type="ECO:0000256" key="1">
    <source>
        <dbReference type="ARBA" id="ARBA00008020"/>
    </source>
</evidence>
<evidence type="ECO:0000313" key="6">
    <source>
        <dbReference type="EMBL" id="ETN98455.1"/>
    </source>
</evidence>
<keyword evidence="7" id="KW-1185">Reference proteome</keyword>
<dbReference type="InterPro" id="IPR027413">
    <property type="entry name" value="GROEL-like_equatorial_sf"/>
</dbReference>
<dbReference type="PROSITE" id="PS00995">
    <property type="entry name" value="TCP1_3"/>
    <property type="match status" value="1"/>
</dbReference>
<evidence type="ECO:0000256" key="2">
    <source>
        <dbReference type="ARBA" id="ARBA00022741"/>
    </source>
</evidence>
<comment type="caution">
    <text evidence="6">The sequence shown here is derived from an EMBL/GenBank/DDBJ whole genome shotgun (WGS) entry which is preliminary data.</text>
</comment>
<comment type="similarity">
    <text evidence="1 5">Belongs to the TCP-1 chaperonin family.</text>
</comment>
<dbReference type="PROSITE" id="PS00750">
    <property type="entry name" value="TCP1_1"/>
    <property type="match status" value="1"/>
</dbReference>
<evidence type="ECO:0000313" key="7">
    <source>
        <dbReference type="Proteomes" id="UP000023152"/>
    </source>
</evidence>
<keyword evidence="4 5" id="KW-0143">Chaperone</keyword>
<name>X6LAT5_RETFI</name>
<feature type="non-terminal residue" evidence="6">
    <location>
        <position position="208"/>
    </location>
</feature>
<gene>
    <name evidence="6" type="ORF">RFI_39043</name>
</gene>
<dbReference type="GO" id="GO:0016887">
    <property type="term" value="F:ATP hydrolysis activity"/>
    <property type="evidence" value="ECO:0007669"/>
    <property type="project" value="InterPro"/>
</dbReference>
<dbReference type="GO" id="GO:0140662">
    <property type="term" value="F:ATP-dependent protein folding chaperone"/>
    <property type="evidence" value="ECO:0007669"/>
    <property type="project" value="InterPro"/>
</dbReference>
<dbReference type="PANTHER" id="PTHR11353">
    <property type="entry name" value="CHAPERONIN"/>
    <property type="match status" value="1"/>
</dbReference>
<dbReference type="InterPro" id="IPR017998">
    <property type="entry name" value="Chaperone_TCP-1"/>
</dbReference>
<dbReference type="Pfam" id="PF00118">
    <property type="entry name" value="Cpn60_TCP1"/>
    <property type="match status" value="1"/>
</dbReference>
<sequence length="208" mass="22937">MKFLQIYTYFCFNLCLYNSKQQTRLQNTVSSPPPPLAFSCFGIPFLTPSIFSPVAIIMSHLVQPTILLLKDGSEQAQGKDHVIHNINACQTVSEIVRTTLGPRGMDKLIYTQNGNVTISNDGRTIIDLLDIVHPAARTMVDIAIAQDNQVGDGTTSVVIISAELLKQAKAFIEDGVHPQLIIKAFRRAQEAVSDKLDQLAIDHKSEGY</sequence>
<dbReference type="AlphaFoldDB" id="X6LAT5"/>
<evidence type="ECO:0000256" key="4">
    <source>
        <dbReference type="ARBA" id="ARBA00023186"/>
    </source>
</evidence>
<dbReference type="Gene3D" id="1.10.560.10">
    <property type="entry name" value="GroEL-like equatorial domain"/>
    <property type="match status" value="1"/>
</dbReference>
<dbReference type="OrthoDB" id="1935484at2759"/>
<dbReference type="Proteomes" id="UP000023152">
    <property type="component" value="Unassembled WGS sequence"/>
</dbReference>
<dbReference type="SUPFAM" id="SSF48592">
    <property type="entry name" value="GroEL equatorial domain-like"/>
    <property type="match status" value="1"/>
</dbReference>
<organism evidence="6 7">
    <name type="scientific">Reticulomyxa filosa</name>
    <dbReference type="NCBI Taxonomy" id="46433"/>
    <lineage>
        <taxon>Eukaryota</taxon>
        <taxon>Sar</taxon>
        <taxon>Rhizaria</taxon>
        <taxon>Retaria</taxon>
        <taxon>Foraminifera</taxon>
        <taxon>Monothalamids</taxon>
        <taxon>Reticulomyxidae</taxon>
        <taxon>Reticulomyxa</taxon>
    </lineage>
</organism>
<keyword evidence="3 5" id="KW-0067">ATP-binding</keyword>
<protein>
    <submittedName>
        <fullName evidence="6">Chaperonin containing TCP1 eta subunit</fullName>
    </submittedName>
</protein>
<dbReference type="GO" id="GO:0005524">
    <property type="term" value="F:ATP binding"/>
    <property type="evidence" value="ECO:0007669"/>
    <property type="project" value="UniProtKB-KW"/>
</dbReference>
<dbReference type="OMA" id="IHNINAC"/>
<keyword evidence="2 5" id="KW-0547">Nucleotide-binding</keyword>
<evidence type="ECO:0000256" key="5">
    <source>
        <dbReference type="RuleBase" id="RU004187"/>
    </source>
</evidence>
<reference evidence="6 7" key="1">
    <citation type="journal article" date="2013" name="Curr. Biol.">
        <title>The Genome of the Foraminiferan Reticulomyxa filosa.</title>
        <authorList>
            <person name="Glockner G."/>
            <person name="Hulsmann N."/>
            <person name="Schleicher M."/>
            <person name="Noegel A.A."/>
            <person name="Eichinger L."/>
            <person name="Gallinger C."/>
            <person name="Pawlowski J."/>
            <person name="Sierra R."/>
            <person name="Euteneuer U."/>
            <person name="Pillet L."/>
            <person name="Moustafa A."/>
            <person name="Platzer M."/>
            <person name="Groth M."/>
            <person name="Szafranski K."/>
            <person name="Schliwa M."/>
        </authorList>
    </citation>
    <scope>NUCLEOTIDE SEQUENCE [LARGE SCALE GENOMIC DNA]</scope>
</reference>
<evidence type="ECO:0000256" key="3">
    <source>
        <dbReference type="ARBA" id="ARBA00022840"/>
    </source>
</evidence>
<dbReference type="InterPro" id="IPR002423">
    <property type="entry name" value="Cpn60/GroEL/TCP-1"/>
</dbReference>
<accession>X6LAT5</accession>